<dbReference type="GO" id="GO:0003697">
    <property type="term" value="F:single-stranded DNA binding"/>
    <property type="evidence" value="ECO:0007669"/>
    <property type="project" value="UniProtKB-ARBA"/>
</dbReference>
<evidence type="ECO:0000256" key="1">
    <source>
        <dbReference type="ARBA" id="ARBA00004123"/>
    </source>
</evidence>
<dbReference type="CDD" id="cd04474">
    <property type="entry name" value="RPA1_DBD_A"/>
    <property type="match status" value="1"/>
</dbReference>
<dbReference type="GO" id="GO:0008270">
    <property type="term" value="F:zinc ion binding"/>
    <property type="evidence" value="ECO:0007669"/>
    <property type="project" value="UniProtKB-KW"/>
</dbReference>
<comment type="subunit">
    <text evidence="9">Component of the heterotrimeric canonical replication protein A complex (RPA).</text>
</comment>
<keyword evidence="5 9" id="KW-0863">Zinc-finger</keyword>
<evidence type="ECO:0000256" key="10">
    <source>
        <dbReference type="SAM" id="MobiDB-lite"/>
    </source>
</evidence>
<evidence type="ECO:0000256" key="8">
    <source>
        <dbReference type="ARBA" id="ARBA00023242"/>
    </source>
</evidence>
<dbReference type="GO" id="GO:0005662">
    <property type="term" value="C:DNA replication factor A complex"/>
    <property type="evidence" value="ECO:0007669"/>
    <property type="project" value="UniProtKB-ARBA"/>
</dbReference>
<dbReference type="SUPFAM" id="SSF50249">
    <property type="entry name" value="Nucleic acid-binding proteins"/>
    <property type="match status" value="4"/>
</dbReference>
<reference evidence="15" key="1">
    <citation type="journal article" date="2020" name="Stud. Mycol.">
        <title>101 Dothideomycetes genomes: a test case for predicting lifestyles and emergence of pathogens.</title>
        <authorList>
            <person name="Haridas S."/>
            <person name="Albert R."/>
            <person name="Binder M."/>
            <person name="Bloem J."/>
            <person name="Labutti K."/>
            <person name="Salamov A."/>
            <person name="Andreopoulos B."/>
            <person name="Baker S."/>
            <person name="Barry K."/>
            <person name="Bills G."/>
            <person name="Bluhm B."/>
            <person name="Cannon C."/>
            <person name="Castanera R."/>
            <person name="Culley D."/>
            <person name="Daum C."/>
            <person name="Ezra D."/>
            <person name="Gonzalez J."/>
            <person name="Henrissat B."/>
            <person name="Kuo A."/>
            <person name="Liang C."/>
            <person name="Lipzen A."/>
            <person name="Lutzoni F."/>
            <person name="Magnuson J."/>
            <person name="Mondo S."/>
            <person name="Nolan M."/>
            <person name="Ohm R."/>
            <person name="Pangilinan J."/>
            <person name="Park H.-J."/>
            <person name="Ramirez L."/>
            <person name="Alfaro M."/>
            <person name="Sun H."/>
            <person name="Tritt A."/>
            <person name="Yoshinaga Y."/>
            <person name="Zwiers L.-H."/>
            <person name="Turgeon B."/>
            <person name="Goodwin S."/>
            <person name="Spatafora J."/>
            <person name="Crous P."/>
            <person name="Grigoriev I."/>
        </authorList>
    </citation>
    <scope>NUCLEOTIDE SEQUENCE</scope>
    <source>
        <strain evidence="15">CBS 262.69</strain>
    </source>
</reference>
<dbReference type="Pfam" id="PF04057">
    <property type="entry name" value="Rep-A_N"/>
    <property type="match status" value="1"/>
</dbReference>
<evidence type="ECO:0000256" key="9">
    <source>
        <dbReference type="RuleBase" id="RU364130"/>
    </source>
</evidence>
<dbReference type="Pfam" id="PF16900">
    <property type="entry name" value="REPA_OB_2"/>
    <property type="match status" value="1"/>
</dbReference>
<dbReference type="AlphaFoldDB" id="A0A6G1I2X8"/>
<dbReference type="GO" id="GO:0006281">
    <property type="term" value="P:DNA repair"/>
    <property type="evidence" value="ECO:0007669"/>
    <property type="project" value="InterPro"/>
</dbReference>
<evidence type="ECO:0000259" key="11">
    <source>
        <dbReference type="Pfam" id="PF01336"/>
    </source>
</evidence>
<dbReference type="FunFam" id="2.40.50.140:FF:000117">
    <property type="entry name" value="Replication protein A subunit"/>
    <property type="match status" value="1"/>
</dbReference>
<dbReference type="GO" id="GO:0006310">
    <property type="term" value="P:DNA recombination"/>
    <property type="evidence" value="ECO:0007669"/>
    <property type="project" value="InterPro"/>
</dbReference>
<feature type="domain" description="Replication factor A C-terminal" evidence="13">
    <location>
        <begin position="458"/>
        <end position="609"/>
    </location>
</feature>
<dbReference type="Proteomes" id="UP000799640">
    <property type="component" value="Unassembled WGS sequence"/>
</dbReference>
<dbReference type="PANTHER" id="PTHR47165:SF4">
    <property type="entry name" value="OS03G0429900 PROTEIN"/>
    <property type="match status" value="1"/>
</dbReference>
<comment type="subcellular location">
    <subcellularLocation>
        <location evidence="1 9">Nucleus</location>
    </subcellularLocation>
</comment>
<evidence type="ECO:0000259" key="12">
    <source>
        <dbReference type="Pfam" id="PF04057"/>
    </source>
</evidence>
<feature type="domain" description="Replication factor-A protein 1 N-terminal" evidence="12">
    <location>
        <begin position="8"/>
        <end position="105"/>
    </location>
</feature>
<dbReference type="FunFam" id="2.40.50.140:FF:000041">
    <property type="entry name" value="Replication protein A subunit"/>
    <property type="match status" value="1"/>
</dbReference>
<dbReference type="GO" id="GO:0006260">
    <property type="term" value="P:DNA replication"/>
    <property type="evidence" value="ECO:0007669"/>
    <property type="project" value="UniProtKB-KW"/>
</dbReference>
<feature type="region of interest" description="Disordered" evidence="10">
    <location>
        <begin position="122"/>
        <end position="141"/>
    </location>
</feature>
<evidence type="ECO:0000256" key="7">
    <source>
        <dbReference type="ARBA" id="ARBA00023125"/>
    </source>
</evidence>
<evidence type="ECO:0000256" key="2">
    <source>
        <dbReference type="ARBA" id="ARBA00005690"/>
    </source>
</evidence>
<feature type="compositionally biased region" description="Low complexity" evidence="10">
    <location>
        <begin position="122"/>
        <end position="140"/>
    </location>
</feature>
<keyword evidence="16" id="KW-1185">Reference proteome</keyword>
<dbReference type="InterPro" id="IPR004591">
    <property type="entry name" value="Rfa1"/>
</dbReference>
<dbReference type="CDD" id="cd04477">
    <property type="entry name" value="RPA1N"/>
    <property type="match status" value="1"/>
</dbReference>
<evidence type="ECO:0000256" key="6">
    <source>
        <dbReference type="ARBA" id="ARBA00022833"/>
    </source>
</evidence>
<name>A0A6G1I2X8_9PEZI</name>
<keyword evidence="3 9" id="KW-0235">DNA replication</keyword>
<keyword evidence="6 9" id="KW-0862">Zinc</keyword>
<dbReference type="Gene3D" id="2.40.50.140">
    <property type="entry name" value="Nucleic acid-binding proteins"/>
    <property type="match status" value="4"/>
</dbReference>
<dbReference type="InterPro" id="IPR004365">
    <property type="entry name" value="NA-bd_OB_tRNA"/>
</dbReference>
<comment type="similarity">
    <text evidence="2 9">Belongs to the replication factor A protein 1 family.</text>
</comment>
<evidence type="ECO:0000313" key="15">
    <source>
        <dbReference type="EMBL" id="KAF2402335.1"/>
    </source>
</evidence>
<dbReference type="Pfam" id="PF01336">
    <property type="entry name" value="tRNA_anti-codon"/>
    <property type="match status" value="1"/>
</dbReference>
<dbReference type="InterPro" id="IPR012340">
    <property type="entry name" value="NA-bd_OB-fold"/>
</dbReference>
<gene>
    <name evidence="15" type="ORF">EJ06DRAFT_507089</name>
</gene>
<evidence type="ECO:0000256" key="4">
    <source>
        <dbReference type="ARBA" id="ARBA00022723"/>
    </source>
</evidence>
<dbReference type="InterPro" id="IPR013955">
    <property type="entry name" value="Rep_factor-A_C"/>
</dbReference>
<dbReference type="CDD" id="cd04475">
    <property type="entry name" value="RPA1_DBD_B"/>
    <property type="match status" value="1"/>
</dbReference>
<evidence type="ECO:0000256" key="5">
    <source>
        <dbReference type="ARBA" id="ARBA00022771"/>
    </source>
</evidence>
<dbReference type="NCBIfam" id="TIGR00617">
    <property type="entry name" value="rpa1"/>
    <property type="match status" value="1"/>
</dbReference>
<dbReference type="EMBL" id="ML996691">
    <property type="protein sequence ID" value="KAF2402335.1"/>
    <property type="molecule type" value="Genomic_DNA"/>
</dbReference>
<accession>A0A6G1I2X8</accession>
<dbReference type="GO" id="GO:0000781">
    <property type="term" value="C:chromosome, telomeric region"/>
    <property type="evidence" value="ECO:0007669"/>
    <property type="project" value="UniProtKB-ARBA"/>
</dbReference>
<dbReference type="FunFam" id="2.40.50.140:FF:000064">
    <property type="entry name" value="Replication protein A subunit"/>
    <property type="match status" value="1"/>
</dbReference>
<evidence type="ECO:0000256" key="3">
    <source>
        <dbReference type="ARBA" id="ARBA00022705"/>
    </source>
</evidence>
<sequence>MSRAHDVITRGALNTIFSQGQDPDFQPVMQCLQVKPMAAKDAQERYRVILSDVDNFIQAMLATQSNYLVTQGILKKNCVLRLTSYNPNVVKDKKILIIMDAEVLTEYGEPEKIGEPVNLVPAQQPQQQQQQQHQAAAPAPISGGNFYGNRPVIKPEYGQQHQPVSALPSRPVAPTHEGVIHPIEAISPYNHRWTIKARVTSRAPERTWQNDRGGGKILSVNLMDETGEIRATAFSSMGDTYDHLFNILQEGGVYYISSPCQVKLAKKQFSNLNNDYELTFEAATKVEKAEDASNVPMVRYNFTSLGDLNSVENNNSIDTIGILKEVGELSQIIAKSTQKTYDKRDLTIADQSGFQVRLTVWGNTAQSFDAPIDSVLAFKGAKVSDYNGKSLSLLSSGSMTVDPDIDEAHKLKGWYDAQGRGETFTSHAGTGTMSRNDPFKTIEQVQAETGDLGDQPVYFTLKATVTIAHSKNPYYPACPTDRCNKKVIQTEVGPPAEWRCESCDKSFPAPVYRYILTIYVLDHTGPMWLSTFDEAGRVIMGRPAEELEQIKELGEEGDAQLNQAFQDAAGKTYIFRCRAKMDTFGDTPRVKYSVLSLTPMNYTAEISKLTDLMKEYTLQNQQNDSLFVQ</sequence>
<dbReference type="FunFam" id="2.40.50.140:FF:000090">
    <property type="entry name" value="Replication protein A subunit"/>
    <property type="match status" value="1"/>
</dbReference>
<keyword evidence="8 9" id="KW-0539">Nucleus</keyword>
<organism evidence="15 16">
    <name type="scientific">Trichodelitschia bisporula</name>
    <dbReference type="NCBI Taxonomy" id="703511"/>
    <lineage>
        <taxon>Eukaryota</taxon>
        <taxon>Fungi</taxon>
        <taxon>Dikarya</taxon>
        <taxon>Ascomycota</taxon>
        <taxon>Pezizomycotina</taxon>
        <taxon>Dothideomycetes</taxon>
        <taxon>Dothideomycetes incertae sedis</taxon>
        <taxon>Phaeotrichales</taxon>
        <taxon>Phaeotrichaceae</taxon>
        <taxon>Trichodelitschia</taxon>
    </lineage>
</organism>
<evidence type="ECO:0000259" key="13">
    <source>
        <dbReference type="Pfam" id="PF08646"/>
    </source>
</evidence>
<comment type="function">
    <text evidence="9">As part of the replication protein A (RPA/RP-A), a single-stranded DNA-binding heterotrimeric complex, may play an essential role in DNA replication, recombination and repair. Binds and stabilizes single-stranded DNA intermediates, preventing complementary DNA reannealing and recruiting different proteins involved in DNA metabolism.</text>
</comment>
<keyword evidence="7 9" id="KW-0238">DNA-binding</keyword>
<evidence type="ECO:0000259" key="14">
    <source>
        <dbReference type="Pfam" id="PF16900"/>
    </source>
</evidence>
<dbReference type="PANTHER" id="PTHR47165">
    <property type="entry name" value="OS03G0429900 PROTEIN"/>
    <property type="match status" value="1"/>
</dbReference>
<protein>
    <recommendedName>
        <fullName evidence="9">Replication protein A subunit</fullName>
    </recommendedName>
</protein>
<keyword evidence="4 9" id="KW-0479">Metal-binding</keyword>
<feature type="domain" description="Replication protein A OB" evidence="14">
    <location>
        <begin position="305"/>
        <end position="402"/>
    </location>
</feature>
<evidence type="ECO:0000313" key="16">
    <source>
        <dbReference type="Proteomes" id="UP000799640"/>
    </source>
</evidence>
<dbReference type="GO" id="GO:0007004">
    <property type="term" value="P:telomere maintenance via telomerase"/>
    <property type="evidence" value="ECO:0007669"/>
    <property type="project" value="UniProtKB-ARBA"/>
</dbReference>
<dbReference type="InterPro" id="IPR047192">
    <property type="entry name" value="Euk_RPA1_DBD_C"/>
</dbReference>
<dbReference type="CDD" id="cd04476">
    <property type="entry name" value="RPA1_DBD_C"/>
    <property type="match status" value="1"/>
</dbReference>
<dbReference type="Pfam" id="PF08646">
    <property type="entry name" value="Rep_fac-A_C"/>
    <property type="match status" value="1"/>
</dbReference>
<dbReference type="InterPro" id="IPR007199">
    <property type="entry name" value="Rep_factor-A_N"/>
</dbReference>
<proteinExistence type="inferred from homology"/>
<dbReference type="InterPro" id="IPR031657">
    <property type="entry name" value="REPA_OB_2"/>
</dbReference>
<dbReference type="OrthoDB" id="1751331at2759"/>
<feature type="region of interest" description="Disordered" evidence="10">
    <location>
        <begin position="152"/>
        <end position="173"/>
    </location>
</feature>
<feature type="domain" description="OB" evidence="11">
    <location>
        <begin position="193"/>
        <end position="269"/>
    </location>
</feature>